<feature type="compositionally biased region" description="Pro residues" evidence="2">
    <location>
        <begin position="130"/>
        <end position="140"/>
    </location>
</feature>
<dbReference type="PANTHER" id="PTHR46430:SF2">
    <property type="entry name" value="CHITIN SYNTHASE REGULATORY FACTOR 4"/>
    <property type="match status" value="1"/>
</dbReference>
<protein>
    <submittedName>
        <fullName evidence="3">HCP-like protein</fullName>
    </submittedName>
</protein>
<evidence type="ECO:0000313" key="4">
    <source>
        <dbReference type="Proteomes" id="UP000807342"/>
    </source>
</evidence>
<evidence type="ECO:0000256" key="1">
    <source>
        <dbReference type="ARBA" id="ARBA00022737"/>
    </source>
</evidence>
<dbReference type="PANTHER" id="PTHR46430">
    <property type="entry name" value="PROTEIN SKT5-RELATED"/>
    <property type="match status" value="1"/>
</dbReference>
<gene>
    <name evidence="3" type="ORF">P691DRAFT_806935</name>
</gene>
<feature type="compositionally biased region" description="Pro residues" evidence="2">
    <location>
        <begin position="645"/>
        <end position="659"/>
    </location>
</feature>
<organism evidence="3 4">
    <name type="scientific">Macrolepiota fuliginosa MF-IS2</name>
    <dbReference type="NCBI Taxonomy" id="1400762"/>
    <lineage>
        <taxon>Eukaryota</taxon>
        <taxon>Fungi</taxon>
        <taxon>Dikarya</taxon>
        <taxon>Basidiomycota</taxon>
        <taxon>Agaricomycotina</taxon>
        <taxon>Agaricomycetes</taxon>
        <taxon>Agaricomycetidae</taxon>
        <taxon>Agaricales</taxon>
        <taxon>Agaricineae</taxon>
        <taxon>Agaricaceae</taxon>
        <taxon>Macrolepiota</taxon>
    </lineage>
</organism>
<evidence type="ECO:0000256" key="2">
    <source>
        <dbReference type="SAM" id="MobiDB-lite"/>
    </source>
</evidence>
<keyword evidence="4" id="KW-1185">Reference proteome</keyword>
<dbReference type="SUPFAM" id="SSF81901">
    <property type="entry name" value="HCP-like"/>
    <property type="match status" value="2"/>
</dbReference>
<feature type="region of interest" description="Disordered" evidence="2">
    <location>
        <begin position="594"/>
        <end position="690"/>
    </location>
</feature>
<feature type="compositionally biased region" description="Pro residues" evidence="2">
    <location>
        <begin position="106"/>
        <end position="123"/>
    </location>
</feature>
<feature type="compositionally biased region" description="Pro residues" evidence="2">
    <location>
        <begin position="21"/>
        <end position="30"/>
    </location>
</feature>
<dbReference type="Gene3D" id="1.25.40.10">
    <property type="entry name" value="Tetratricopeptide repeat domain"/>
    <property type="match status" value="1"/>
</dbReference>
<dbReference type="OrthoDB" id="272077at2759"/>
<dbReference type="InterPro" id="IPR011990">
    <property type="entry name" value="TPR-like_helical_dom_sf"/>
</dbReference>
<dbReference type="Pfam" id="PF08238">
    <property type="entry name" value="Sel1"/>
    <property type="match status" value="5"/>
</dbReference>
<dbReference type="InterPro" id="IPR006597">
    <property type="entry name" value="Sel1-like"/>
</dbReference>
<comment type="caution">
    <text evidence="3">The sequence shown here is derived from an EMBL/GenBank/DDBJ whole genome shotgun (WGS) entry which is preliminary data.</text>
</comment>
<dbReference type="EMBL" id="MU151351">
    <property type="protein sequence ID" value="KAF9444740.1"/>
    <property type="molecule type" value="Genomic_DNA"/>
</dbReference>
<feature type="compositionally biased region" description="Pro residues" evidence="2">
    <location>
        <begin position="1"/>
        <end position="10"/>
    </location>
</feature>
<dbReference type="InterPro" id="IPR051726">
    <property type="entry name" value="Chitin_Synth_Reg"/>
</dbReference>
<feature type="region of interest" description="Disordered" evidence="2">
    <location>
        <begin position="528"/>
        <end position="582"/>
    </location>
</feature>
<keyword evidence="1" id="KW-0677">Repeat</keyword>
<sequence length="703" mass="76097">MAAPPVPPRPIDYQEYRQDSIPPPVPPVPPDLRAQETRFSTPSPYEYPDQQPLAAPRPHRLDPSIPANMARTLDEPGFVVPAPMMHQPPPQNRTDWSPWASAYSPPQQPMAVPPPQQPMAPPPPHHHSSLPPPRVAPSPPTTSAQPSLAAPLPTITNLQGALHAVQNPQHDPFLKIAWCRDVFFLVDRAQQVPSPTTDPGVGPVVITDPLLHRIAHVAVPIVLQLASATQSPLPLYAAEAIYWRAMFAASGAYPEFVPHNLRTAFRDFETAARGGYATAWFRLGRDYENFKDTQRAKECFERGAKHGVESCTYRMGMAHLLGQLGLQANPQLAIPLLSRAATLATVHVPQPAYVYALLLLNEFTQTSVAPTAFTPFIPQGSSPLLEARKHLERAAYLHFAPAQYKLGHAYEYAQPPFPFDPLLSVQYYSLASQQGEVEADMALSKWFLCGSGDSDVNTGFEKDEVLALTFAEKAAKKGLHSAEFAMGYYAEVGVGRPKDVQSAIRWYTRARDHGNTDAADRLAALSQPSPQALSRLEHDTITDDKLVRKRTQAKQRSDAVPKPVSHVQNGHLAPGPALPSDSRTVVDVIRKQSMAEPSGPQHRPGSASPPRIQPQQSRFQQGRPVSHPVPSASGRGYSLTDSPVTSPPAGAPGPGPAPAGRPQGGRTSGVPAAGPKHQKPGPATFAEMGIQGAKAEENGCVIM</sequence>
<dbReference type="SMART" id="SM00671">
    <property type="entry name" value="SEL1"/>
    <property type="match status" value="6"/>
</dbReference>
<proteinExistence type="predicted"/>
<name>A0A9P5X7V0_9AGAR</name>
<dbReference type="Proteomes" id="UP000807342">
    <property type="component" value="Unassembled WGS sequence"/>
</dbReference>
<feature type="region of interest" description="Disordered" evidence="2">
    <location>
        <begin position="1"/>
        <end position="149"/>
    </location>
</feature>
<reference evidence="3" key="1">
    <citation type="submission" date="2020-11" db="EMBL/GenBank/DDBJ databases">
        <authorList>
            <consortium name="DOE Joint Genome Institute"/>
            <person name="Ahrendt S."/>
            <person name="Riley R."/>
            <person name="Andreopoulos W."/>
            <person name="Labutti K."/>
            <person name="Pangilinan J."/>
            <person name="Ruiz-Duenas F.J."/>
            <person name="Barrasa J.M."/>
            <person name="Sanchez-Garcia M."/>
            <person name="Camarero S."/>
            <person name="Miyauchi S."/>
            <person name="Serrano A."/>
            <person name="Linde D."/>
            <person name="Babiker R."/>
            <person name="Drula E."/>
            <person name="Ayuso-Fernandez I."/>
            <person name="Pacheco R."/>
            <person name="Padilla G."/>
            <person name="Ferreira P."/>
            <person name="Barriuso J."/>
            <person name="Kellner H."/>
            <person name="Castanera R."/>
            <person name="Alfaro M."/>
            <person name="Ramirez L."/>
            <person name="Pisabarro A.G."/>
            <person name="Kuo A."/>
            <person name="Tritt A."/>
            <person name="Lipzen A."/>
            <person name="He G."/>
            <person name="Yan M."/>
            <person name="Ng V."/>
            <person name="Cullen D."/>
            <person name="Martin F."/>
            <person name="Rosso M.-N."/>
            <person name="Henrissat B."/>
            <person name="Hibbett D."/>
            <person name="Martinez A.T."/>
            <person name="Grigoriev I.V."/>
        </authorList>
    </citation>
    <scope>NUCLEOTIDE SEQUENCE</scope>
    <source>
        <strain evidence="3">MF-IS2</strain>
    </source>
</reference>
<feature type="compositionally biased region" description="Basic and acidic residues" evidence="2">
    <location>
        <begin position="535"/>
        <end position="546"/>
    </location>
</feature>
<dbReference type="AlphaFoldDB" id="A0A9P5X7V0"/>
<evidence type="ECO:0000313" key="3">
    <source>
        <dbReference type="EMBL" id="KAF9444740.1"/>
    </source>
</evidence>
<accession>A0A9P5X7V0</accession>